<dbReference type="GO" id="GO:0004864">
    <property type="term" value="F:protein phosphatase inhibitor activity"/>
    <property type="evidence" value="ECO:0007669"/>
    <property type="project" value="InterPro"/>
</dbReference>
<proteinExistence type="inferred from homology"/>
<organism evidence="3 4">
    <name type="scientific">Amblyomma americanum</name>
    <name type="common">Lone star tick</name>
    <dbReference type="NCBI Taxonomy" id="6943"/>
    <lineage>
        <taxon>Eukaryota</taxon>
        <taxon>Metazoa</taxon>
        <taxon>Ecdysozoa</taxon>
        <taxon>Arthropoda</taxon>
        <taxon>Chelicerata</taxon>
        <taxon>Arachnida</taxon>
        <taxon>Acari</taxon>
        <taxon>Parasitiformes</taxon>
        <taxon>Ixodida</taxon>
        <taxon>Ixodoidea</taxon>
        <taxon>Ixodidae</taxon>
        <taxon>Amblyomminae</taxon>
        <taxon>Amblyomma</taxon>
    </lineage>
</organism>
<dbReference type="PANTHER" id="PTHR12398:SF20">
    <property type="entry name" value="PROTEIN PHOSPHATASE 1 REGULATORY INHIBITOR SUBUNIT 2"/>
    <property type="match status" value="1"/>
</dbReference>
<name>A0AAQ4DM08_AMBAM</name>
<dbReference type="Gene3D" id="6.10.250.1050">
    <property type="match status" value="1"/>
</dbReference>
<accession>A0AAQ4DM08</accession>
<feature type="region of interest" description="Disordered" evidence="2">
    <location>
        <begin position="95"/>
        <end position="119"/>
    </location>
</feature>
<evidence type="ECO:0000256" key="1">
    <source>
        <dbReference type="ARBA" id="ARBA00005472"/>
    </source>
</evidence>
<gene>
    <name evidence="3" type="ORF">V5799_033894</name>
</gene>
<feature type="compositionally biased region" description="Gly residues" evidence="2">
    <location>
        <begin position="1"/>
        <end position="13"/>
    </location>
</feature>
<keyword evidence="4" id="KW-1185">Reference proteome</keyword>
<dbReference type="Proteomes" id="UP001321473">
    <property type="component" value="Unassembled WGS sequence"/>
</dbReference>
<comment type="caution">
    <text evidence="3">The sequence shown here is derived from an EMBL/GenBank/DDBJ whole genome shotgun (WGS) entry which is preliminary data.</text>
</comment>
<dbReference type="GO" id="GO:0009966">
    <property type="term" value="P:regulation of signal transduction"/>
    <property type="evidence" value="ECO:0007669"/>
    <property type="project" value="InterPro"/>
</dbReference>
<feature type="region of interest" description="Disordered" evidence="2">
    <location>
        <begin position="1"/>
        <end position="72"/>
    </location>
</feature>
<dbReference type="InterPro" id="IPR007062">
    <property type="entry name" value="PPI-2"/>
</dbReference>
<sequence>MPNSAKGGGGGAAGSSKGPPPGKPSDHPPGKLSSAMLKKSASTASARGILRASKAAGSRPTTPAPPDGGLKWNEENIKATFHPVGKDYGLMKVDEPKTPYSYDMSHDQGPVSAQVLAEK</sequence>
<dbReference type="PANTHER" id="PTHR12398">
    <property type="entry name" value="PROTEIN PHOSPHATASE INHIBITOR"/>
    <property type="match status" value="1"/>
</dbReference>
<dbReference type="AlphaFoldDB" id="A0AAQ4DM08"/>
<feature type="compositionally biased region" description="Low complexity" evidence="2">
    <location>
        <begin position="30"/>
        <end position="46"/>
    </location>
</feature>
<evidence type="ECO:0000313" key="3">
    <source>
        <dbReference type="EMBL" id="KAK8763498.1"/>
    </source>
</evidence>
<dbReference type="EMBL" id="JARKHS020029276">
    <property type="protein sequence ID" value="KAK8763498.1"/>
    <property type="molecule type" value="Genomic_DNA"/>
</dbReference>
<evidence type="ECO:0000256" key="2">
    <source>
        <dbReference type="SAM" id="MobiDB-lite"/>
    </source>
</evidence>
<protein>
    <submittedName>
        <fullName evidence="3">Uncharacterized protein</fullName>
    </submittedName>
</protein>
<comment type="similarity">
    <text evidence="1">Belongs to the protein phosphatase inhibitor 2 family.</text>
</comment>
<dbReference type="Pfam" id="PF04979">
    <property type="entry name" value="IPP-2"/>
    <property type="match status" value="1"/>
</dbReference>
<reference evidence="3 4" key="1">
    <citation type="journal article" date="2023" name="Arcadia Sci">
        <title>De novo assembly of a long-read Amblyomma americanum tick genome.</title>
        <authorList>
            <person name="Chou S."/>
            <person name="Poskanzer K.E."/>
            <person name="Rollins M."/>
            <person name="Thuy-Boun P.S."/>
        </authorList>
    </citation>
    <scope>NUCLEOTIDE SEQUENCE [LARGE SCALE GENOMIC DNA]</scope>
    <source>
        <strain evidence="3">F_SG_1</strain>
        <tissue evidence="3">Salivary glands</tissue>
    </source>
</reference>
<evidence type="ECO:0000313" key="4">
    <source>
        <dbReference type="Proteomes" id="UP001321473"/>
    </source>
</evidence>